<protein>
    <submittedName>
        <fullName evidence="2">Uncharacterized protein</fullName>
    </submittedName>
</protein>
<evidence type="ECO:0000313" key="2">
    <source>
        <dbReference type="EMBL" id="RKF62116.1"/>
    </source>
</evidence>
<evidence type="ECO:0000313" key="3">
    <source>
        <dbReference type="Proteomes" id="UP000285405"/>
    </source>
</evidence>
<dbReference type="EMBL" id="MCBR01015018">
    <property type="protein sequence ID" value="RKF62116.1"/>
    <property type="molecule type" value="Genomic_DNA"/>
</dbReference>
<sequence>MFSTIETTHKTARSPSVTSTSSSNSESLELNSGFLELTMPNHHRTTSSSSTSQSGGFLQLTPTTSNIQMAKPVLTNADERQRLLLLRARNL</sequence>
<organism evidence="2 3">
    <name type="scientific">Golovinomyces cichoracearum</name>
    <dbReference type="NCBI Taxonomy" id="62708"/>
    <lineage>
        <taxon>Eukaryota</taxon>
        <taxon>Fungi</taxon>
        <taxon>Dikarya</taxon>
        <taxon>Ascomycota</taxon>
        <taxon>Pezizomycotina</taxon>
        <taxon>Leotiomycetes</taxon>
        <taxon>Erysiphales</taxon>
        <taxon>Erysiphaceae</taxon>
        <taxon>Golovinomyces</taxon>
    </lineage>
</organism>
<dbReference type="AlphaFoldDB" id="A0A420HXI5"/>
<proteinExistence type="predicted"/>
<reference evidence="2 3" key="1">
    <citation type="journal article" date="2018" name="BMC Genomics">
        <title>Comparative genome analyses reveal sequence features reflecting distinct modes of host-adaptation between dicot and monocot powdery mildew.</title>
        <authorList>
            <person name="Wu Y."/>
            <person name="Ma X."/>
            <person name="Pan Z."/>
            <person name="Kale S.D."/>
            <person name="Song Y."/>
            <person name="King H."/>
            <person name="Zhang Q."/>
            <person name="Presley C."/>
            <person name="Deng X."/>
            <person name="Wei C.I."/>
            <person name="Xiao S."/>
        </authorList>
    </citation>
    <scope>NUCLEOTIDE SEQUENCE [LARGE SCALE GENOMIC DNA]</scope>
    <source>
        <strain evidence="2">UCSC1</strain>
    </source>
</reference>
<feature type="region of interest" description="Disordered" evidence="1">
    <location>
        <begin position="1"/>
        <end position="60"/>
    </location>
</feature>
<dbReference type="Proteomes" id="UP000285405">
    <property type="component" value="Unassembled WGS sequence"/>
</dbReference>
<evidence type="ECO:0000256" key="1">
    <source>
        <dbReference type="SAM" id="MobiDB-lite"/>
    </source>
</evidence>
<gene>
    <name evidence="2" type="ORF">GcC1_150006</name>
</gene>
<accession>A0A420HXI5</accession>
<feature type="compositionally biased region" description="Low complexity" evidence="1">
    <location>
        <begin position="14"/>
        <end position="32"/>
    </location>
</feature>
<name>A0A420HXI5_9PEZI</name>
<comment type="caution">
    <text evidence="2">The sequence shown here is derived from an EMBL/GenBank/DDBJ whole genome shotgun (WGS) entry which is preliminary data.</text>
</comment>